<protein>
    <submittedName>
        <fullName evidence="1">Uncharacterized protein</fullName>
    </submittedName>
</protein>
<keyword evidence="2" id="KW-1185">Reference proteome</keyword>
<gene>
    <name evidence="1" type="ORF">BJY26_003038</name>
</gene>
<dbReference type="EMBL" id="JACBZP010000001">
    <property type="protein sequence ID" value="NYI68732.1"/>
    <property type="molecule type" value="Genomic_DNA"/>
</dbReference>
<dbReference type="AlphaFoldDB" id="A0A7Z0D4H1"/>
<evidence type="ECO:0000313" key="2">
    <source>
        <dbReference type="Proteomes" id="UP000539111"/>
    </source>
</evidence>
<reference evidence="1 2" key="1">
    <citation type="submission" date="2020-07" db="EMBL/GenBank/DDBJ databases">
        <title>Sequencing the genomes of 1000 actinobacteria strains.</title>
        <authorList>
            <person name="Klenk H.-P."/>
        </authorList>
    </citation>
    <scope>NUCLEOTIDE SEQUENCE [LARGE SCALE GENOMIC DNA]</scope>
    <source>
        <strain evidence="1 2">DSM 26341</strain>
    </source>
</reference>
<accession>A0A7Z0D4H1</accession>
<proteinExistence type="predicted"/>
<sequence length="48" mass="5353">MPGYAEYAECNALVRGADFRFGKDAPWLNAREMRYGDALAKLLTESIA</sequence>
<evidence type="ECO:0000313" key="1">
    <source>
        <dbReference type="EMBL" id="NYI68732.1"/>
    </source>
</evidence>
<comment type="caution">
    <text evidence="1">The sequence shown here is derived from an EMBL/GenBank/DDBJ whole genome shotgun (WGS) entry which is preliminary data.</text>
</comment>
<dbReference type="Proteomes" id="UP000539111">
    <property type="component" value="Unassembled WGS sequence"/>
</dbReference>
<name>A0A7Z0D4H1_9MICO</name>
<organism evidence="1 2">
    <name type="scientific">Spelaeicoccus albus</name>
    <dbReference type="NCBI Taxonomy" id="1280376"/>
    <lineage>
        <taxon>Bacteria</taxon>
        <taxon>Bacillati</taxon>
        <taxon>Actinomycetota</taxon>
        <taxon>Actinomycetes</taxon>
        <taxon>Micrococcales</taxon>
        <taxon>Brevibacteriaceae</taxon>
        <taxon>Spelaeicoccus</taxon>
    </lineage>
</organism>